<keyword evidence="2" id="KW-1185">Reference proteome</keyword>
<gene>
    <name evidence="1" type="ORF">NJD11_11800</name>
</gene>
<accession>A0ABU4KRG4</accession>
<sequence>MFAKLMSRSFLDRDLEDWHLETWAILIDRFGVDLPLNQTPVVVPTRDFFPPSDAVGHERALHVFDCVKAAMGTQHWHCSLHAQPPQMTGLRVAEFVSIQGEQGPGGTFSFDEAGQPVITYVPDLVEKPTELVAVLAHELSHLLLSAESDILDDQTHELITDLTVAYAGMGVFGANAAFSFSQHGDAFSQGWQSQTSGYLSPNSWAFALAVFGELRGDDGEMGRYLKPEIERARLKAVAYLRKNPQLLAGLRAA</sequence>
<dbReference type="Proteomes" id="UP001272940">
    <property type="component" value="Unassembled WGS sequence"/>
</dbReference>
<organism evidence="1 2">
    <name type="scientific">Brevundimonas vesicularis</name>
    <name type="common">Pseudomonas vesicularis</name>
    <dbReference type="NCBI Taxonomy" id="41276"/>
    <lineage>
        <taxon>Bacteria</taxon>
        <taxon>Pseudomonadati</taxon>
        <taxon>Pseudomonadota</taxon>
        <taxon>Alphaproteobacteria</taxon>
        <taxon>Caulobacterales</taxon>
        <taxon>Caulobacteraceae</taxon>
        <taxon>Brevundimonas</taxon>
    </lineage>
</organism>
<dbReference type="EMBL" id="JAMYEC010000007">
    <property type="protein sequence ID" value="MDX2335616.1"/>
    <property type="molecule type" value="Genomic_DNA"/>
</dbReference>
<protein>
    <recommendedName>
        <fullName evidence="3">DUF2268 domain-containing protein</fullName>
    </recommendedName>
</protein>
<evidence type="ECO:0000313" key="2">
    <source>
        <dbReference type="Proteomes" id="UP001272940"/>
    </source>
</evidence>
<dbReference type="GeneID" id="41197363"/>
<comment type="caution">
    <text evidence="1">The sequence shown here is derived from an EMBL/GenBank/DDBJ whole genome shotgun (WGS) entry which is preliminary data.</text>
</comment>
<evidence type="ECO:0000313" key="1">
    <source>
        <dbReference type="EMBL" id="MDX2335616.1"/>
    </source>
</evidence>
<dbReference type="RefSeq" id="WP_146112061.1">
    <property type="nucleotide sequence ID" value="NZ_CP022048.2"/>
</dbReference>
<proteinExistence type="predicted"/>
<evidence type="ECO:0008006" key="3">
    <source>
        <dbReference type="Google" id="ProtNLM"/>
    </source>
</evidence>
<reference evidence="1 2" key="1">
    <citation type="journal article" date="2023" name="FEMS Microbes">
        <title>Whole genomes of deep-sea sponge-associated bacteria exhibit high novel natural product potential.</title>
        <authorList>
            <person name="Hesketh-Best P.J."/>
            <person name="January G.G."/>
            <person name="Koch M.J."/>
            <person name="Warburton P.J."/>
            <person name="Howell K.L."/>
            <person name="Upton M."/>
        </authorList>
    </citation>
    <scope>NUCLEOTIDE SEQUENCE [LARGE SCALE GENOMIC DNA]</scope>
    <source>
        <strain evidence="1 2">PC206-O</strain>
    </source>
</reference>
<name>A0ABU4KRG4_BREVE</name>